<name>A0A0J9T2P6_PLAV1</name>
<organism evidence="1 2">
    <name type="scientific">Plasmodium vivax (strain Brazil I)</name>
    <dbReference type="NCBI Taxonomy" id="1033975"/>
    <lineage>
        <taxon>Eukaryota</taxon>
        <taxon>Sar</taxon>
        <taxon>Alveolata</taxon>
        <taxon>Apicomplexa</taxon>
        <taxon>Aconoidasida</taxon>
        <taxon>Haemosporida</taxon>
        <taxon>Plasmodiidae</taxon>
        <taxon>Plasmodium</taxon>
        <taxon>Plasmodium (Plasmodium)</taxon>
    </lineage>
</organism>
<accession>A0A0J9T2P6</accession>
<evidence type="ECO:0000313" key="2">
    <source>
        <dbReference type="Proteomes" id="UP000053327"/>
    </source>
</evidence>
<dbReference type="AlphaFoldDB" id="A0A0J9T2P6"/>
<reference evidence="1 2" key="1">
    <citation type="submission" date="2011-08" db="EMBL/GenBank/DDBJ databases">
        <title>The Genome Sequence of Plasmodium vivax Brazil I.</title>
        <authorList>
            <consortium name="The Broad Institute Genome Sequencing Platform"/>
            <consortium name="The Broad Institute Genome Sequencing Center for Infectious Disease"/>
            <person name="Neafsey D."/>
            <person name="Carlton J."/>
            <person name="Barnwell J."/>
            <person name="Collins W."/>
            <person name="Escalante A."/>
            <person name="Mullikin J."/>
            <person name="Saul A."/>
            <person name="Guigo R."/>
            <person name="Camara F."/>
            <person name="Young S.K."/>
            <person name="Zeng Q."/>
            <person name="Gargeya S."/>
            <person name="Fitzgerald M."/>
            <person name="Haas B."/>
            <person name="Abouelleil A."/>
            <person name="Alvarado L."/>
            <person name="Arachchi H.M."/>
            <person name="Berlin A."/>
            <person name="Brown A."/>
            <person name="Chapman S.B."/>
            <person name="Chen Z."/>
            <person name="Dunbar C."/>
            <person name="Freedman E."/>
            <person name="Gearin G."/>
            <person name="Gellesch M."/>
            <person name="Goldberg J."/>
            <person name="Griggs A."/>
            <person name="Gujja S."/>
            <person name="Heiman D."/>
            <person name="Howarth C."/>
            <person name="Larson L."/>
            <person name="Lui A."/>
            <person name="MacDonald P.J.P."/>
            <person name="Montmayeur A."/>
            <person name="Murphy C."/>
            <person name="Neiman D."/>
            <person name="Pearson M."/>
            <person name="Priest M."/>
            <person name="Roberts A."/>
            <person name="Saif S."/>
            <person name="Shea T."/>
            <person name="Shenoy N."/>
            <person name="Sisk P."/>
            <person name="Stolte C."/>
            <person name="Sykes S."/>
            <person name="Wortman J."/>
            <person name="Nusbaum C."/>
            <person name="Birren B."/>
        </authorList>
    </citation>
    <scope>NUCLEOTIDE SEQUENCE [LARGE SCALE GENOMIC DNA]</scope>
    <source>
        <strain evidence="1 2">Brazil I</strain>
    </source>
</reference>
<feature type="non-terminal residue" evidence="1">
    <location>
        <position position="1"/>
    </location>
</feature>
<dbReference type="EMBL" id="KQ234748">
    <property type="protein sequence ID" value="KMZ88857.1"/>
    <property type="molecule type" value="Genomic_DNA"/>
</dbReference>
<dbReference type="Pfam" id="PF12420">
    <property type="entry name" value="DUF3671"/>
    <property type="match status" value="1"/>
</dbReference>
<dbReference type="InterPro" id="IPR022139">
    <property type="entry name" value="Fam-L/Fam-M-like_plasmodium"/>
</dbReference>
<dbReference type="Proteomes" id="UP000053327">
    <property type="component" value="Unassembled WGS sequence"/>
</dbReference>
<evidence type="ECO:0000313" key="1">
    <source>
        <dbReference type="EMBL" id="KMZ88857.1"/>
    </source>
</evidence>
<sequence length="107" mass="12979">NEESVHAKLKENLSYVGDIKRANNVSNARSTYRNLKKGDLNEFELYKKKYNHRYKNKKGLKKIDCYWENKIFDKFEYVNNLTEKTQNSKKRFIKIILNKYTIFLTLF</sequence>
<proteinExistence type="predicted"/>
<feature type="non-terminal residue" evidence="1">
    <location>
        <position position="107"/>
    </location>
</feature>
<gene>
    <name evidence="1" type="ORF">PVBG_05965</name>
</gene>
<protein>
    <submittedName>
        <fullName evidence="1">Uncharacterized protein</fullName>
    </submittedName>
</protein>